<dbReference type="PANTHER" id="PTHR21716">
    <property type="entry name" value="TRANSMEMBRANE PROTEIN"/>
    <property type="match status" value="1"/>
</dbReference>
<evidence type="ECO:0000256" key="7">
    <source>
        <dbReference type="ARBA" id="ARBA00023136"/>
    </source>
</evidence>
<feature type="transmembrane region" description="Helical" evidence="8">
    <location>
        <begin position="63"/>
        <end position="81"/>
    </location>
</feature>
<evidence type="ECO:0000256" key="3">
    <source>
        <dbReference type="ARBA" id="ARBA00022448"/>
    </source>
</evidence>
<keyword evidence="4" id="KW-1003">Cell membrane</keyword>
<dbReference type="PANTHER" id="PTHR21716:SF53">
    <property type="entry name" value="PERMEASE PERM-RELATED"/>
    <property type="match status" value="1"/>
</dbReference>
<evidence type="ECO:0000256" key="4">
    <source>
        <dbReference type="ARBA" id="ARBA00022475"/>
    </source>
</evidence>
<feature type="transmembrane region" description="Helical" evidence="8">
    <location>
        <begin position="309"/>
        <end position="327"/>
    </location>
</feature>
<keyword evidence="10" id="KW-1185">Reference proteome</keyword>
<dbReference type="Proteomes" id="UP001317532">
    <property type="component" value="Chromosome"/>
</dbReference>
<evidence type="ECO:0000256" key="5">
    <source>
        <dbReference type="ARBA" id="ARBA00022692"/>
    </source>
</evidence>
<sequence length="405" mass="43874">MRGGLSRVRKSLHVNPARPPETVRPRRPMSRLERRVTLWLKVLALIAVAIYLVVGVLQFLGAVRATAFLFVGALFFAYLVFPLVRRLNERLPLVWSILLVYAILAIAGLAIAQILVPALVNDVQNAIKNFPAIVTKVSAIIQDPNNRFIRWLPIDERLYLATIPQQIGAYVQTNALDTAQKTLAVVLSTVSIVVTVIVIPVLAAYMMLDAAEINEGVLGMLKPKYRAVTEDIIADLDKVVGGFIRGQLIDGSILGFMLTVMLFATGVPYALLIGVVSGALNFIPYAGAIIAFVPAVVLALIYHGPTNAAIVAALIFVIHQIDGNFVAPRVLKDNVGLSPFWIVLAILTGSELFGLAGTFIAVPLAAMIKVLIARLVPRQPVSQAEAAPALTDAPLTRTRPPRRRT</sequence>
<organism evidence="9 10">
    <name type="scientific">Vulcanimicrobium alpinum</name>
    <dbReference type="NCBI Taxonomy" id="3016050"/>
    <lineage>
        <taxon>Bacteria</taxon>
        <taxon>Bacillati</taxon>
        <taxon>Vulcanimicrobiota</taxon>
        <taxon>Vulcanimicrobiia</taxon>
        <taxon>Vulcanimicrobiales</taxon>
        <taxon>Vulcanimicrobiaceae</taxon>
        <taxon>Vulcanimicrobium</taxon>
    </lineage>
</organism>
<reference evidence="9 10" key="1">
    <citation type="journal article" date="2022" name="ISME Commun">
        <title>Vulcanimicrobium alpinus gen. nov. sp. nov., the first cultivated representative of the candidate phylum 'Eremiobacterota', is a metabolically versatile aerobic anoxygenic phototroph.</title>
        <authorList>
            <person name="Yabe S."/>
            <person name="Muto K."/>
            <person name="Abe K."/>
            <person name="Yokota A."/>
            <person name="Staudigel H."/>
            <person name="Tebo B.M."/>
        </authorList>
    </citation>
    <scope>NUCLEOTIDE SEQUENCE [LARGE SCALE GENOMIC DNA]</scope>
    <source>
        <strain evidence="9 10">WC8-2</strain>
    </source>
</reference>
<feature type="transmembrane region" description="Helical" evidence="8">
    <location>
        <begin position="36"/>
        <end position="57"/>
    </location>
</feature>
<evidence type="ECO:0000256" key="2">
    <source>
        <dbReference type="ARBA" id="ARBA00009773"/>
    </source>
</evidence>
<feature type="transmembrane region" description="Helical" evidence="8">
    <location>
        <begin position="282"/>
        <end position="302"/>
    </location>
</feature>
<evidence type="ECO:0000256" key="6">
    <source>
        <dbReference type="ARBA" id="ARBA00022989"/>
    </source>
</evidence>
<proteinExistence type="inferred from homology"/>
<dbReference type="GO" id="GO:0005886">
    <property type="term" value="C:plasma membrane"/>
    <property type="evidence" value="ECO:0007669"/>
    <property type="project" value="UniProtKB-SubCell"/>
</dbReference>
<feature type="transmembrane region" description="Helical" evidence="8">
    <location>
        <begin position="253"/>
        <end position="276"/>
    </location>
</feature>
<feature type="transmembrane region" description="Helical" evidence="8">
    <location>
        <begin position="183"/>
        <end position="208"/>
    </location>
</feature>
<feature type="transmembrane region" description="Helical" evidence="8">
    <location>
        <begin position="339"/>
        <end position="368"/>
    </location>
</feature>
<dbReference type="KEGG" id="vab:WPS_01530"/>
<comment type="subcellular location">
    <subcellularLocation>
        <location evidence="1">Cell membrane</location>
        <topology evidence="1">Multi-pass membrane protein</topology>
    </subcellularLocation>
</comment>
<name>A0AAN1XS17_UNVUL</name>
<evidence type="ECO:0000256" key="1">
    <source>
        <dbReference type="ARBA" id="ARBA00004651"/>
    </source>
</evidence>
<evidence type="ECO:0000313" key="9">
    <source>
        <dbReference type="EMBL" id="BDE04877.1"/>
    </source>
</evidence>
<feature type="transmembrane region" description="Helical" evidence="8">
    <location>
        <begin position="93"/>
        <end position="116"/>
    </location>
</feature>
<keyword evidence="7 8" id="KW-0472">Membrane</keyword>
<dbReference type="InterPro" id="IPR002549">
    <property type="entry name" value="AI-2E-like"/>
</dbReference>
<dbReference type="GO" id="GO:0055085">
    <property type="term" value="P:transmembrane transport"/>
    <property type="evidence" value="ECO:0007669"/>
    <property type="project" value="TreeGrafter"/>
</dbReference>
<accession>A0AAN1XS17</accession>
<dbReference type="EMBL" id="AP025523">
    <property type="protein sequence ID" value="BDE04877.1"/>
    <property type="molecule type" value="Genomic_DNA"/>
</dbReference>
<dbReference type="AlphaFoldDB" id="A0AAN1XS17"/>
<keyword evidence="3" id="KW-0813">Transport</keyword>
<keyword evidence="6 8" id="KW-1133">Transmembrane helix</keyword>
<comment type="similarity">
    <text evidence="2">Belongs to the autoinducer-2 exporter (AI-2E) (TC 2.A.86) family.</text>
</comment>
<gene>
    <name evidence="9" type="ORF">WPS_01530</name>
</gene>
<evidence type="ECO:0000313" key="10">
    <source>
        <dbReference type="Proteomes" id="UP001317532"/>
    </source>
</evidence>
<protein>
    <submittedName>
        <fullName evidence="9">AI-2E family transporter</fullName>
    </submittedName>
</protein>
<dbReference type="Pfam" id="PF01594">
    <property type="entry name" value="AI-2E_transport"/>
    <property type="match status" value="1"/>
</dbReference>
<evidence type="ECO:0000256" key="8">
    <source>
        <dbReference type="SAM" id="Phobius"/>
    </source>
</evidence>
<keyword evidence="5 8" id="KW-0812">Transmembrane</keyword>